<evidence type="ECO:0000256" key="8">
    <source>
        <dbReference type="ARBA" id="ARBA00023136"/>
    </source>
</evidence>
<gene>
    <name evidence="9" type="ORF">WM2015_2725</name>
</gene>
<dbReference type="PANTHER" id="PTHR13929:SF0">
    <property type="entry name" value="UBIA PRENYLTRANSFERASE DOMAIN-CONTAINING PROTEIN 1"/>
    <property type="match status" value="1"/>
</dbReference>
<comment type="subcellular location">
    <subcellularLocation>
        <location evidence="1">Membrane</location>
        <topology evidence="1">Multi-pass membrane protein</topology>
    </subcellularLocation>
</comment>
<reference evidence="9 10" key="1">
    <citation type="submission" date="2015-07" db="EMBL/GenBank/DDBJ databases">
        <authorList>
            <person name="Noorani M."/>
        </authorList>
    </citation>
    <scope>NUCLEOTIDE SEQUENCE [LARGE SCALE GENOMIC DNA]</scope>
    <source>
        <strain evidence="9 10">KCTC 42284</strain>
    </source>
</reference>
<keyword evidence="4" id="KW-1003">Cell membrane</keyword>
<keyword evidence="9" id="KW-0830">Ubiquinone</keyword>
<dbReference type="InterPro" id="IPR000537">
    <property type="entry name" value="UbiA_prenyltransferase"/>
</dbReference>
<evidence type="ECO:0000256" key="5">
    <source>
        <dbReference type="ARBA" id="ARBA00022679"/>
    </source>
</evidence>
<dbReference type="EMBL" id="CP012154">
    <property type="protein sequence ID" value="AKS43083.1"/>
    <property type="molecule type" value="Genomic_DNA"/>
</dbReference>
<evidence type="ECO:0000256" key="4">
    <source>
        <dbReference type="ARBA" id="ARBA00022475"/>
    </source>
</evidence>
<keyword evidence="10" id="KW-1185">Reference proteome</keyword>
<dbReference type="GO" id="GO:0016020">
    <property type="term" value="C:membrane"/>
    <property type="evidence" value="ECO:0007669"/>
    <property type="project" value="UniProtKB-SubCell"/>
</dbReference>
<dbReference type="Pfam" id="PF01040">
    <property type="entry name" value="UbiA"/>
    <property type="match status" value="1"/>
</dbReference>
<dbReference type="GO" id="GO:0004659">
    <property type="term" value="F:prenyltransferase activity"/>
    <property type="evidence" value="ECO:0007669"/>
    <property type="project" value="InterPro"/>
</dbReference>
<dbReference type="UniPathway" id="UPA00079"/>
<sequence>MGGRFATLVRSSRPPFLILALLVVALAIASALWQGAEAEAGLWLTMLLVAVAGHVSANAFNEYFDYRSGLDEQTTPTPFSGGSGALPERPEFASAVLALAWLSLLLTAALGFWLAISRAPTLLLLGALGLVLVYGYTRWFHRSALLCYLAPGLGFGGVIYLGSAFLLNGSLTRLDLLLSLVIGLLASNLLLLNQFPDMEPDRRIGRRHFPIVLGRPKSARLHAAGQVLALLLLIAALVTRWLPAPAALGLLPFALLPALIRRSHRHADDVPGLLPALAWNVMLTLAVPALLAIGLLLGRS</sequence>
<keyword evidence="7" id="KW-1133">Transmembrane helix</keyword>
<evidence type="ECO:0000256" key="3">
    <source>
        <dbReference type="ARBA" id="ARBA00022428"/>
    </source>
</evidence>
<dbReference type="RefSeq" id="WP_049726593.1">
    <property type="nucleotide sequence ID" value="NZ_CP012154.1"/>
</dbReference>
<dbReference type="GO" id="GO:0009234">
    <property type="term" value="P:menaquinone biosynthetic process"/>
    <property type="evidence" value="ECO:0007669"/>
    <property type="project" value="UniProtKB-UniPathway"/>
</dbReference>
<evidence type="ECO:0000256" key="6">
    <source>
        <dbReference type="ARBA" id="ARBA00022692"/>
    </source>
</evidence>
<keyword evidence="3" id="KW-0474">Menaquinone biosynthesis</keyword>
<dbReference type="InterPro" id="IPR044878">
    <property type="entry name" value="UbiA_sf"/>
</dbReference>
<dbReference type="OrthoDB" id="3344514at2"/>
<keyword evidence="6" id="KW-0812">Transmembrane</keyword>
<dbReference type="InterPro" id="IPR026046">
    <property type="entry name" value="UBIAD1"/>
</dbReference>
<dbReference type="GO" id="GO:0042371">
    <property type="term" value="P:vitamin K biosynthetic process"/>
    <property type="evidence" value="ECO:0007669"/>
    <property type="project" value="TreeGrafter"/>
</dbReference>
<dbReference type="STRING" id="1579979.WM2015_2725"/>
<protein>
    <submittedName>
        <fullName evidence="9">Ubiquinone biosynthesis protein UbiA</fullName>
    </submittedName>
</protein>
<comment type="pathway">
    <text evidence="2">Quinol/quinone metabolism; menaquinone biosynthesis.</text>
</comment>
<keyword evidence="5" id="KW-0808">Transferase</keyword>
<dbReference type="KEGG" id="wma:WM2015_2725"/>
<dbReference type="PIRSF" id="PIRSF005355">
    <property type="entry name" value="UBIAD1"/>
    <property type="match status" value="1"/>
</dbReference>
<evidence type="ECO:0000256" key="7">
    <source>
        <dbReference type="ARBA" id="ARBA00022989"/>
    </source>
</evidence>
<dbReference type="PANTHER" id="PTHR13929">
    <property type="entry name" value="1,4-DIHYDROXY-2-NAPHTHOATE OCTAPRENYLTRANSFERASE"/>
    <property type="match status" value="1"/>
</dbReference>
<evidence type="ECO:0000256" key="1">
    <source>
        <dbReference type="ARBA" id="ARBA00004141"/>
    </source>
</evidence>
<dbReference type="Proteomes" id="UP000066624">
    <property type="component" value="Chromosome"/>
</dbReference>
<dbReference type="Gene3D" id="1.10.357.140">
    <property type="entry name" value="UbiA prenyltransferase"/>
    <property type="match status" value="1"/>
</dbReference>
<organism evidence="9 10">
    <name type="scientific">Wenzhouxiangella marina</name>
    <dbReference type="NCBI Taxonomy" id="1579979"/>
    <lineage>
        <taxon>Bacteria</taxon>
        <taxon>Pseudomonadati</taxon>
        <taxon>Pseudomonadota</taxon>
        <taxon>Gammaproteobacteria</taxon>
        <taxon>Chromatiales</taxon>
        <taxon>Wenzhouxiangellaceae</taxon>
        <taxon>Wenzhouxiangella</taxon>
    </lineage>
</organism>
<name>A0A0K0XZG8_9GAMM</name>
<keyword evidence="8" id="KW-0472">Membrane</keyword>
<accession>A0A0K0XZG8</accession>
<evidence type="ECO:0000256" key="2">
    <source>
        <dbReference type="ARBA" id="ARBA00004863"/>
    </source>
</evidence>
<proteinExistence type="predicted"/>
<evidence type="ECO:0000313" key="9">
    <source>
        <dbReference type="EMBL" id="AKS43083.1"/>
    </source>
</evidence>
<dbReference type="CDD" id="cd13962">
    <property type="entry name" value="PT_UbiA_UBIAD1"/>
    <property type="match status" value="1"/>
</dbReference>
<evidence type="ECO:0000313" key="10">
    <source>
        <dbReference type="Proteomes" id="UP000066624"/>
    </source>
</evidence>
<dbReference type="AlphaFoldDB" id="A0A0K0XZG8"/>